<dbReference type="InParanoid" id="A0A409YQ38"/>
<protein>
    <recommendedName>
        <fullName evidence="3">Cleavage/polyadenylation specificity factor A subunit N-terminal domain-containing protein</fullName>
    </recommendedName>
</protein>
<dbReference type="EMBL" id="NHYE01000518">
    <property type="protein sequence ID" value="PPR05112.1"/>
    <property type="molecule type" value="Genomic_DNA"/>
</dbReference>
<accession>A0A409YQ38</accession>
<evidence type="ECO:0000313" key="2">
    <source>
        <dbReference type="Proteomes" id="UP000284706"/>
    </source>
</evidence>
<dbReference type="AlphaFoldDB" id="A0A409YQ38"/>
<sequence>MAEQIQLFAYRDCILLTLNDRIIAYNVPPLLPYTPSEAAPEYEPLISIFLSPKSSDSFFIEYNNVTASLPTSNRAHHLFLVDFHHLTVLEVHDINPTHNPRLANKLPFFGGSLEINDARFRTGVKDTYIDTCAEWLCLTAFDGTAVSVSLFKAIFISTPQEQINFSFFSSKLGHPPSFDVLFHEFSPVLGRNCLLTTKGDVIILDYLG</sequence>
<name>A0A409YQ38_9AGAR</name>
<keyword evidence="2" id="KW-1185">Reference proteome</keyword>
<comment type="caution">
    <text evidence="1">The sequence shown here is derived from an EMBL/GenBank/DDBJ whole genome shotgun (WGS) entry which is preliminary data.</text>
</comment>
<proteinExistence type="predicted"/>
<evidence type="ECO:0000313" key="1">
    <source>
        <dbReference type="EMBL" id="PPR05112.1"/>
    </source>
</evidence>
<organism evidence="1 2">
    <name type="scientific">Gymnopilus dilepis</name>
    <dbReference type="NCBI Taxonomy" id="231916"/>
    <lineage>
        <taxon>Eukaryota</taxon>
        <taxon>Fungi</taxon>
        <taxon>Dikarya</taxon>
        <taxon>Basidiomycota</taxon>
        <taxon>Agaricomycotina</taxon>
        <taxon>Agaricomycetes</taxon>
        <taxon>Agaricomycetidae</taxon>
        <taxon>Agaricales</taxon>
        <taxon>Agaricineae</taxon>
        <taxon>Hymenogastraceae</taxon>
        <taxon>Gymnopilus</taxon>
    </lineage>
</organism>
<dbReference type="OrthoDB" id="2688364at2759"/>
<gene>
    <name evidence="1" type="ORF">CVT26_012348</name>
</gene>
<reference evidence="1 2" key="1">
    <citation type="journal article" date="2018" name="Evol. Lett.">
        <title>Horizontal gene cluster transfer increased hallucinogenic mushroom diversity.</title>
        <authorList>
            <person name="Reynolds H.T."/>
            <person name="Vijayakumar V."/>
            <person name="Gluck-Thaler E."/>
            <person name="Korotkin H.B."/>
            <person name="Matheny P.B."/>
            <person name="Slot J.C."/>
        </authorList>
    </citation>
    <scope>NUCLEOTIDE SEQUENCE [LARGE SCALE GENOMIC DNA]</scope>
    <source>
        <strain evidence="1 2">SRW20</strain>
    </source>
</reference>
<evidence type="ECO:0008006" key="3">
    <source>
        <dbReference type="Google" id="ProtNLM"/>
    </source>
</evidence>
<dbReference type="Proteomes" id="UP000284706">
    <property type="component" value="Unassembled WGS sequence"/>
</dbReference>